<dbReference type="CDD" id="cd06366">
    <property type="entry name" value="PBP1_GABAb_receptor"/>
    <property type="match status" value="1"/>
</dbReference>
<accession>A0A2A2KI57</accession>
<keyword evidence="7 12" id="KW-0472">Membrane</keyword>
<evidence type="ECO:0000256" key="11">
    <source>
        <dbReference type="ARBA" id="ARBA00073785"/>
    </source>
</evidence>
<keyword evidence="6" id="KW-0297">G-protein coupled receptor</keyword>
<feature type="transmembrane region" description="Helical" evidence="12">
    <location>
        <begin position="589"/>
        <end position="610"/>
    </location>
</feature>
<dbReference type="Pfam" id="PF00003">
    <property type="entry name" value="7tm_3"/>
    <property type="match status" value="1"/>
</dbReference>
<evidence type="ECO:0000313" key="15">
    <source>
        <dbReference type="Proteomes" id="UP000218231"/>
    </source>
</evidence>
<evidence type="ECO:0000256" key="2">
    <source>
        <dbReference type="ARBA" id="ARBA00022475"/>
    </source>
</evidence>
<name>A0A2A2KI57_9BILA</name>
<keyword evidence="2" id="KW-1003">Cell membrane</keyword>
<dbReference type="PRINTS" id="PR01177">
    <property type="entry name" value="GABAB1RECPTR"/>
</dbReference>
<evidence type="ECO:0000256" key="4">
    <source>
        <dbReference type="ARBA" id="ARBA00022729"/>
    </source>
</evidence>
<keyword evidence="10" id="KW-0807">Transducer</keyword>
<proteinExistence type="predicted"/>
<keyword evidence="8" id="KW-0675">Receptor</keyword>
<dbReference type="PANTHER" id="PTHR10519:SF74">
    <property type="entry name" value="GAMMA-AMINOBUTYRIC ACID TYPE B RECEPTOR SUBUNIT 2"/>
    <property type="match status" value="1"/>
</dbReference>
<dbReference type="InterPro" id="IPR017978">
    <property type="entry name" value="GPCR_3_C"/>
</dbReference>
<evidence type="ECO:0000256" key="3">
    <source>
        <dbReference type="ARBA" id="ARBA00022692"/>
    </source>
</evidence>
<dbReference type="FunFam" id="3.40.50.2300:FF:000063">
    <property type="entry name" value="Gamma-aminobutyric acid type B receptor subunit"/>
    <property type="match status" value="1"/>
</dbReference>
<feature type="transmembrane region" description="Helical" evidence="12">
    <location>
        <begin position="527"/>
        <end position="545"/>
    </location>
</feature>
<evidence type="ECO:0000256" key="10">
    <source>
        <dbReference type="ARBA" id="ARBA00023224"/>
    </source>
</evidence>
<dbReference type="Proteomes" id="UP000218231">
    <property type="component" value="Unassembled WGS sequence"/>
</dbReference>
<evidence type="ECO:0000256" key="6">
    <source>
        <dbReference type="ARBA" id="ARBA00023040"/>
    </source>
</evidence>
<gene>
    <name evidence="14" type="ORF">WR25_04641</name>
</gene>
<comment type="subcellular location">
    <subcellularLocation>
        <location evidence="1">Cell membrane</location>
        <topology evidence="1">Multi-pass membrane protein</topology>
    </subcellularLocation>
</comment>
<evidence type="ECO:0000256" key="5">
    <source>
        <dbReference type="ARBA" id="ARBA00022989"/>
    </source>
</evidence>
<feature type="domain" description="G-protein coupled receptors family 3 profile" evidence="13">
    <location>
        <begin position="353"/>
        <end position="621"/>
    </location>
</feature>
<dbReference type="STRING" id="2018661.A0A2A2KI57"/>
<dbReference type="Pfam" id="PF01094">
    <property type="entry name" value="ANF_receptor"/>
    <property type="match status" value="1"/>
</dbReference>
<dbReference type="GO" id="GO:0038039">
    <property type="term" value="C:G protein-coupled receptor heterodimeric complex"/>
    <property type="evidence" value="ECO:0007669"/>
    <property type="project" value="TreeGrafter"/>
</dbReference>
<evidence type="ECO:0000256" key="8">
    <source>
        <dbReference type="ARBA" id="ARBA00023170"/>
    </source>
</evidence>
<dbReference type="GO" id="GO:0004965">
    <property type="term" value="F:G protein-coupled GABA receptor activity"/>
    <property type="evidence" value="ECO:0007669"/>
    <property type="project" value="InterPro"/>
</dbReference>
<dbReference type="SUPFAM" id="SSF53822">
    <property type="entry name" value="Periplasmic binding protein-like I"/>
    <property type="match status" value="1"/>
</dbReference>
<dbReference type="Gene3D" id="3.40.50.2300">
    <property type="match status" value="2"/>
</dbReference>
<reference evidence="14 15" key="1">
    <citation type="journal article" date="2017" name="Curr. Biol.">
        <title>Genome architecture and evolution of a unichromosomal asexual nematode.</title>
        <authorList>
            <person name="Fradin H."/>
            <person name="Zegar C."/>
            <person name="Gutwein M."/>
            <person name="Lucas J."/>
            <person name="Kovtun M."/>
            <person name="Corcoran D."/>
            <person name="Baugh L.R."/>
            <person name="Kiontke K."/>
            <person name="Gunsalus K."/>
            <person name="Fitch D.H."/>
            <person name="Piano F."/>
        </authorList>
    </citation>
    <scope>NUCLEOTIDE SEQUENCE [LARGE SCALE GENOMIC DNA]</scope>
    <source>
        <strain evidence="14">PF1309</strain>
    </source>
</reference>
<feature type="transmembrane region" description="Helical" evidence="12">
    <location>
        <begin position="469"/>
        <end position="490"/>
    </location>
</feature>
<dbReference type="InterPro" id="IPR002455">
    <property type="entry name" value="GPCR3_GABA-B"/>
</dbReference>
<dbReference type="InterPro" id="IPR028082">
    <property type="entry name" value="Peripla_BP_I"/>
</dbReference>
<evidence type="ECO:0000256" key="1">
    <source>
        <dbReference type="ARBA" id="ARBA00004651"/>
    </source>
</evidence>
<keyword evidence="5 12" id="KW-1133">Transmembrane helix</keyword>
<feature type="transmembrane region" description="Helical" evidence="12">
    <location>
        <begin position="349"/>
        <end position="374"/>
    </location>
</feature>
<protein>
    <recommendedName>
        <fullName evidence="11">Gamma-aminobutyric acid type B receptor subunit 2</fullName>
    </recommendedName>
</protein>
<dbReference type="PANTHER" id="PTHR10519">
    <property type="entry name" value="GABA-B RECEPTOR"/>
    <property type="match status" value="1"/>
</dbReference>
<keyword evidence="15" id="KW-1185">Reference proteome</keyword>
<dbReference type="PROSITE" id="PS50259">
    <property type="entry name" value="G_PROTEIN_RECEP_F3_4"/>
    <property type="match status" value="1"/>
</dbReference>
<evidence type="ECO:0000256" key="7">
    <source>
        <dbReference type="ARBA" id="ARBA00023136"/>
    </source>
</evidence>
<dbReference type="PRINTS" id="PR01176">
    <property type="entry name" value="GABABRECEPTR"/>
</dbReference>
<comment type="caution">
    <text evidence="14">The sequence shown here is derived from an EMBL/GenBank/DDBJ whole genome shotgun (WGS) entry which is preliminary data.</text>
</comment>
<dbReference type="EMBL" id="LIAE01008543">
    <property type="protein sequence ID" value="PAV73716.1"/>
    <property type="molecule type" value="Genomic_DNA"/>
</dbReference>
<keyword evidence="3 12" id="KW-0812">Transmembrane</keyword>
<dbReference type="OrthoDB" id="2150267at2759"/>
<feature type="transmembrane region" description="Helical" evidence="12">
    <location>
        <begin position="565"/>
        <end position="583"/>
    </location>
</feature>
<evidence type="ECO:0000256" key="12">
    <source>
        <dbReference type="SAM" id="Phobius"/>
    </source>
</evidence>
<dbReference type="AlphaFoldDB" id="A0A2A2KI57"/>
<keyword evidence="4" id="KW-0732">Signal</keyword>
<dbReference type="GO" id="GO:0007214">
    <property type="term" value="P:gamma-aminobutyric acid signaling pathway"/>
    <property type="evidence" value="ECO:0007669"/>
    <property type="project" value="TreeGrafter"/>
</dbReference>
<sequence>MKALFDLIAASPRPVAILGGVCTEVNEPVAMALKHWQIVQLSYAETHAKFSTSDSQELFLTFYRIVPGDRNLNNAKFRLIDYFKWKKIGTVKQNDDTRYALPHETLTTRLENAYLVTIAYTAGISLQEKDNIGRELQELKDRDVHIIVMDASPNMSAIVLCEAYHKQMYGDQYVWIIPGDHTTSWVNQDNLNCTKEEMMKVLENHFIIEFSLARKDNLTYIVGDKRQAVIWDELTRISPDNIFRGYLYDGLWTLAIALSKSLGADASFSYHKMLTAIDNTSFEGVTGRVRFENNERLGLVDVMQWKNGVYVDVGTFDGASDTFTMYNENLGDWKAPLDSTIVVRRGEYISLPLLIGMSLLALIGIALSLIFLVINIHYRNHRFIKMSSPNMNNIIIIGSMCTFASVILIGLDAHILSDSHFVKLCYIKSWTMCLGFTLAFGSMFSKTWRGHSIFTNIRMDKKAIKDSKLLMILAGLLALDIVVLLLWAIFSPFRHVITQLPQITLDNKVIIPEIGFCESTYSSVFQAILYVIKGVLMILGCFLAWETRHVNVPALNDSKFIGISVYVVVVMSVLGLSTSVILKERVNEAYALSSFFIIFSTSCTLCLVFGPKVKELSTNPQGTEPRAYRRGLMKSVVAKTSQTSSQGPSSDAEREAISKLEAENQLKKRSLHQVIKYNNITAKILYLFQKSTQLWDLLDKLREMGDTQFLQQG</sequence>
<organism evidence="14 15">
    <name type="scientific">Diploscapter pachys</name>
    <dbReference type="NCBI Taxonomy" id="2018661"/>
    <lineage>
        <taxon>Eukaryota</taxon>
        <taxon>Metazoa</taxon>
        <taxon>Ecdysozoa</taxon>
        <taxon>Nematoda</taxon>
        <taxon>Chromadorea</taxon>
        <taxon>Rhabditida</taxon>
        <taxon>Rhabditina</taxon>
        <taxon>Rhabditomorpha</taxon>
        <taxon>Rhabditoidea</taxon>
        <taxon>Rhabditidae</taxon>
        <taxon>Diploscapter</taxon>
    </lineage>
</organism>
<evidence type="ECO:0000259" key="13">
    <source>
        <dbReference type="PROSITE" id="PS50259"/>
    </source>
</evidence>
<dbReference type="InterPro" id="IPR001828">
    <property type="entry name" value="ANF_lig-bd_rcpt"/>
</dbReference>
<evidence type="ECO:0000313" key="14">
    <source>
        <dbReference type="EMBL" id="PAV73716.1"/>
    </source>
</evidence>
<keyword evidence="9" id="KW-0325">Glycoprotein</keyword>
<evidence type="ECO:0000256" key="9">
    <source>
        <dbReference type="ARBA" id="ARBA00023180"/>
    </source>
</evidence>
<feature type="transmembrane region" description="Helical" evidence="12">
    <location>
        <begin position="429"/>
        <end position="448"/>
    </location>
</feature>
<feature type="transmembrane region" description="Helical" evidence="12">
    <location>
        <begin position="394"/>
        <end position="417"/>
    </location>
</feature>